<comment type="caution">
    <text evidence="2">The sequence shown here is derived from an EMBL/GenBank/DDBJ whole genome shotgun (WGS) entry which is preliminary data.</text>
</comment>
<dbReference type="EMBL" id="JABFTP020000124">
    <property type="protein sequence ID" value="KAL3279568.1"/>
    <property type="molecule type" value="Genomic_DNA"/>
</dbReference>
<evidence type="ECO:0000256" key="1">
    <source>
        <dbReference type="SAM" id="MobiDB-lite"/>
    </source>
</evidence>
<feature type="region of interest" description="Disordered" evidence="1">
    <location>
        <begin position="66"/>
        <end position="102"/>
    </location>
</feature>
<dbReference type="Proteomes" id="UP001516400">
    <property type="component" value="Unassembled WGS sequence"/>
</dbReference>
<sequence>TEVQQVHNADTTAVTQVPSVEDFYVQASDTGFANSQSENTSTHELHRTDIVELPVIPPKVIKRNIRKRKSTILTRTPIKSNGKKRKPEKEQRQKKARKTKKN</sequence>
<feature type="non-terminal residue" evidence="2">
    <location>
        <position position="1"/>
    </location>
</feature>
<keyword evidence="3" id="KW-1185">Reference proteome</keyword>
<accession>A0ABD2NLJ3</accession>
<organism evidence="2 3">
    <name type="scientific">Cryptolaemus montrouzieri</name>
    <dbReference type="NCBI Taxonomy" id="559131"/>
    <lineage>
        <taxon>Eukaryota</taxon>
        <taxon>Metazoa</taxon>
        <taxon>Ecdysozoa</taxon>
        <taxon>Arthropoda</taxon>
        <taxon>Hexapoda</taxon>
        <taxon>Insecta</taxon>
        <taxon>Pterygota</taxon>
        <taxon>Neoptera</taxon>
        <taxon>Endopterygota</taxon>
        <taxon>Coleoptera</taxon>
        <taxon>Polyphaga</taxon>
        <taxon>Cucujiformia</taxon>
        <taxon>Coccinelloidea</taxon>
        <taxon>Coccinellidae</taxon>
        <taxon>Scymninae</taxon>
        <taxon>Scymnini</taxon>
        <taxon>Cryptolaemus</taxon>
    </lineage>
</organism>
<evidence type="ECO:0000313" key="3">
    <source>
        <dbReference type="Proteomes" id="UP001516400"/>
    </source>
</evidence>
<proteinExistence type="predicted"/>
<reference evidence="2 3" key="1">
    <citation type="journal article" date="2021" name="BMC Biol.">
        <title>Horizontally acquired antibacterial genes associated with adaptive radiation of ladybird beetles.</title>
        <authorList>
            <person name="Li H.S."/>
            <person name="Tang X.F."/>
            <person name="Huang Y.H."/>
            <person name="Xu Z.Y."/>
            <person name="Chen M.L."/>
            <person name="Du X.Y."/>
            <person name="Qiu B.Y."/>
            <person name="Chen P.T."/>
            <person name="Zhang W."/>
            <person name="Slipinski A."/>
            <person name="Escalona H.E."/>
            <person name="Waterhouse R.M."/>
            <person name="Zwick A."/>
            <person name="Pang H."/>
        </authorList>
    </citation>
    <scope>NUCLEOTIDE SEQUENCE [LARGE SCALE GENOMIC DNA]</scope>
    <source>
        <strain evidence="2">SYSU2018</strain>
    </source>
</reference>
<dbReference type="AlphaFoldDB" id="A0ABD2NLJ3"/>
<name>A0ABD2NLJ3_9CUCU</name>
<protein>
    <submittedName>
        <fullName evidence="2">Uncharacterized protein</fullName>
    </submittedName>
</protein>
<gene>
    <name evidence="2" type="ORF">HHI36_017075</name>
</gene>
<evidence type="ECO:0000313" key="2">
    <source>
        <dbReference type="EMBL" id="KAL3279568.1"/>
    </source>
</evidence>